<dbReference type="InterPro" id="IPR022765">
    <property type="entry name" value="Dna2/Cas4_DUF83"/>
</dbReference>
<dbReference type="GO" id="GO:0004527">
    <property type="term" value="F:exonuclease activity"/>
    <property type="evidence" value="ECO:0007669"/>
    <property type="project" value="UniProtKB-KW"/>
</dbReference>
<organism evidence="2 3">
    <name type="scientific">Cetobacterium ceti</name>
    <dbReference type="NCBI Taxonomy" id="180163"/>
    <lineage>
        <taxon>Bacteria</taxon>
        <taxon>Fusobacteriati</taxon>
        <taxon>Fusobacteriota</taxon>
        <taxon>Fusobacteriia</taxon>
        <taxon>Fusobacteriales</taxon>
        <taxon>Fusobacteriaceae</taxon>
        <taxon>Cetobacterium</taxon>
    </lineage>
</organism>
<evidence type="ECO:0000313" key="2">
    <source>
        <dbReference type="EMBL" id="SJZ63949.1"/>
    </source>
</evidence>
<keyword evidence="2" id="KW-0540">Nuclease</keyword>
<dbReference type="InterPro" id="IPR011604">
    <property type="entry name" value="PDDEXK-like_dom_sf"/>
</dbReference>
<sequence length="136" mass="16499">MEDENENVQLGKLIDEHTYQDKNKHIMIDNTINIDFVDKWKVIHEVKKDKTMEDASIWQIKYYLYFLKKKGIKVEKGILDYPKLRKLEEIFLEKEDEDFIENSLEEIRGILKKEYPPKQKKLPICKNCAYFEYCFV</sequence>
<proteinExistence type="predicted"/>
<dbReference type="AlphaFoldDB" id="A0A1T4MAB9"/>
<protein>
    <submittedName>
        <fullName evidence="2">CRISPR-associated exonuclease Cas4</fullName>
    </submittedName>
</protein>
<dbReference type="Pfam" id="PF01930">
    <property type="entry name" value="Cas_Cas4"/>
    <property type="match status" value="1"/>
</dbReference>
<evidence type="ECO:0000313" key="3">
    <source>
        <dbReference type="Proteomes" id="UP000191153"/>
    </source>
</evidence>
<reference evidence="2 3" key="1">
    <citation type="submission" date="2017-02" db="EMBL/GenBank/DDBJ databases">
        <authorList>
            <person name="Peterson S.W."/>
        </authorList>
    </citation>
    <scope>NUCLEOTIDE SEQUENCE [LARGE SCALE GENOMIC DNA]</scope>
    <source>
        <strain evidence="2 3">ATCC 700028</strain>
    </source>
</reference>
<dbReference type="Proteomes" id="UP000191153">
    <property type="component" value="Unassembled WGS sequence"/>
</dbReference>
<dbReference type="Gene3D" id="3.90.320.10">
    <property type="match status" value="1"/>
</dbReference>
<dbReference type="EMBL" id="FUWX01000008">
    <property type="protein sequence ID" value="SJZ63949.1"/>
    <property type="molecule type" value="Genomic_DNA"/>
</dbReference>
<feature type="domain" description="DUF83" evidence="1">
    <location>
        <begin position="1"/>
        <end position="135"/>
    </location>
</feature>
<keyword evidence="2" id="KW-0378">Hydrolase</keyword>
<name>A0A1T4MAB9_9FUSO</name>
<dbReference type="PANTHER" id="PTHR37168">
    <property type="entry name" value="CRISPR-ASSOCIATED EXONUCLEASE CAS4"/>
    <property type="match status" value="1"/>
</dbReference>
<keyword evidence="2" id="KW-0269">Exonuclease</keyword>
<evidence type="ECO:0000259" key="1">
    <source>
        <dbReference type="Pfam" id="PF01930"/>
    </source>
</evidence>
<dbReference type="PANTHER" id="PTHR37168:SF1">
    <property type="entry name" value="CRISPR-ASSOCIATED EXONUCLEASE CAS4"/>
    <property type="match status" value="1"/>
</dbReference>
<gene>
    <name evidence="2" type="ORF">SAMN02745174_01127</name>
</gene>
<accession>A0A1T4MAB9</accession>
<dbReference type="STRING" id="180163.SAMN02745174_01127"/>
<keyword evidence="3" id="KW-1185">Reference proteome</keyword>